<dbReference type="Proteomes" id="UP001287356">
    <property type="component" value="Unassembled WGS sequence"/>
</dbReference>
<accession>A0AAE0JUB7</accession>
<evidence type="ECO:0000313" key="2">
    <source>
        <dbReference type="EMBL" id="KAK3361964.1"/>
    </source>
</evidence>
<organism evidence="2 3">
    <name type="scientific">Lasiosphaeria ovina</name>
    <dbReference type="NCBI Taxonomy" id="92902"/>
    <lineage>
        <taxon>Eukaryota</taxon>
        <taxon>Fungi</taxon>
        <taxon>Dikarya</taxon>
        <taxon>Ascomycota</taxon>
        <taxon>Pezizomycotina</taxon>
        <taxon>Sordariomycetes</taxon>
        <taxon>Sordariomycetidae</taxon>
        <taxon>Sordariales</taxon>
        <taxon>Lasiosphaeriaceae</taxon>
        <taxon>Lasiosphaeria</taxon>
    </lineage>
</organism>
<reference evidence="2" key="2">
    <citation type="submission" date="2023-06" db="EMBL/GenBank/DDBJ databases">
        <authorList>
            <consortium name="Lawrence Berkeley National Laboratory"/>
            <person name="Haridas S."/>
            <person name="Hensen N."/>
            <person name="Bonometti L."/>
            <person name="Westerberg I."/>
            <person name="Brannstrom I.O."/>
            <person name="Guillou S."/>
            <person name="Cros-Aarteil S."/>
            <person name="Calhoun S."/>
            <person name="Kuo A."/>
            <person name="Mondo S."/>
            <person name="Pangilinan J."/>
            <person name="Riley R."/>
            <person name="Labutti K."/>
            <person name="Andreopoulos B."/>
            <person name="Lipzen A."/>
            <person name="Chen C."/>
            <person name="Yanf M."/>
            <person name="Daum C."/>
            <person name="Ng V."/>
            <person name="Clum A."/>
            <person name="Steindorff A."/>
            <person name="Ohm R."/>
            <person name="Martin F."/>
            <person name="Silar P."/>
            <person name="Natvig D."/>
            <person name="Lalanne C."/>
            <person name="Gautier V."/>
            <person name="Ament-Velasquez S.L."/>
            <person name="Kruys A."/>
            <person name="Hutchinson M.I."/>
            <person name="Powell A.J."/>
            <person name="Barry K."/>
            <person name="Miller A.N."/>
            <person name="Grigoriev I.V."/>
            <person name="Debuchy R."/>
            <person name="Gladieux P."/>
            <person name="Thoren M.H."/>
            <person name="Johannesson H."/>
        </authorList>
    </citation>
    <scope>NUCLEOTIDE SEQUENCE</scope>
    <source>
        <strain evidence="2">CBS 958.72</strain>
    </source>
</reference>
<feature type="compositionally biased region" description="Basic and acidic residues" evidence="1">
    <location>
        <begin position="286"/>
        <end position="300"/>
    </location>
</feature>
<keyword evidence="3" id="KW-1185">Reference proteome</keyword>
<name>A0AAE0JUB7_9PEZI</name>
<evidence type="ECO:0000256" key="1">
    <source>
        <dbReference type="SAM" id="MobiDB-lite"/>
    </source>
</evidence>
<dbReference type="AlphaFoldDB" id="A0AAE0JUB7"/>
<comment type="caution">
    <text evidence="2">The sequence shown here is derived from an EMBL/GenBank/DDBJ whole genome shotgun (WGS) entry which is preliminary data.</text>
</comment>
<feature type="region of interest" description="Disordered" evidence="1">
    <location>
        <begin position="280"/>
        <end position="300"/>
    </location>
</feature>
<gene>
    <name evidence="2" type="ORF">B0T24DRAFT_598860</name>
</gene>
<sequence>MSDDLHKEGKRYIEQELSELVDSEFKTEYDKVKGRVVDGYLRDVIGLSSSSSNTEAAEAVFLKHPESKARFCRILNQSLEIVAEAGADGGYAQHQKSIEREASKYEEQASRETDSTRRQYLLDSAQEAGADLQSTKRFLDGLHEKYGNMDIVPVYESKKKQRDLTKDLDIYYDKKSSTKEIFFDDSGSDCQWTCGERLWAGDLEEIREDLFEAVMQALTKEGHKEIVKILQARGHNGVKSEALELVTTEAEANATTSVVQGPLTKDQHEQLVEYMQARGHNGVSKTKAEADATTNVKEKQRQIPLRKNKINKWPRSYKHATEATSPDETYHVYDLRGYLREG</sequence>
<evidence type="ECO:0000313" key="3">
    <source>
        <dbReference type="Proteomes" id="UP001287356"/>
    </source>
</evidence>
<protein>
    <submittedName>
        <fullName evidence="2">Uncharacterized protein</fullName>
    </submittedName>
</protein>
<proteinExistence type="predicted"/>
<dbReference type="EMBL" id="JAULSN010000010">
    <property type="protein sequence ID" value="KAK3361964.1"/>
    <property type="molecule type" value="Genomic_DNA"/>
</dbReference>
<reference evidence="2" key="1">
    <citation type="journal article" date="2023" name="Mol. Phylogenet. Evol.">
        <title>Genome-scale phylogeny and comparative genomics of the fungal order Sordariales.</title>
        <authorList>
            <person name="Hensen N."/>
            <person name="Bonometti L."/>
            <person name="Westerberg I."/>
            <person name="Brannstrom I.O."/>
            <person name="Guillou S."/>
            <person name="Cros-Aarteil S."/>
            <person name="Calhoun S."/>
            <person name="Haridas S."/>
            <person name="Kuo A."/>
            <person name="Mondo S."/>
            <person name="Pangilinan J."/>
            <person name="Riley R."/>
            <person name="LaButti K."/>
            <person name="Andreopoulos B."/>
            <person name="Lipzen A."/>
            <person name="Chen C."/>
            <person name="Yan M."/>
            <person name="Daum C."/>
            <person name="Ng V."/>
            <person name="Clum A."/>
            <person name="Steindorff A."/>
            <person name="Ohm R.A."/>
            <person name="Martin F."/>
            <person name="Silar P."/>
            <person name="Natvig D.O."/>
            <person name="Lalanne C."/>
            <person name="Gautier V."/>
            <person name="Ament-Velasquez S.L."/>
            <person name="Kruys A."/>
            <person name="Hutchinson M.I."/>
            <person name="Powell A.J."/>
            <person name="Barry K."/>
            <person name="Miller A.N."/>
            <person name="Grigoriev I.V."/>
            <person name="Debuchy R."/>
            <person name="Gladieux P."/>
            <person name="Hiltunen Thoren M."/>
            <person name="Johannesson H."/>
        </authorList>
    </citation>
    <scope>NUCLEOTIDE SEQUENCE</scope>
    <source>
        <strain evidence="2">CBS 958.72</strain>
    </source>
</reference>